<comment type="subcellular location">
    <subcellularLocation>
        <location evidence="1 7">Cell membrane</location>
        <topology evidence="1 7">Multi-pass membrane protein</topology>
    </subcellularLocation>
</comment>
<dbReference type="RefSeq" id="WP_425546248.1">
    <property type="nucleotide sequence ID" value="NZ_BAAAPW010000005.1"/>
</dbReference>
<evidence type="ECO:0000256" key="4">
    <source>
        <dbReference type="ARBA" id="ARBA00022692"/>
    </source>
</evidence>
<dbReference type="Proteomes" id="UP001501196">
    <property type="component" value="Unassembled WGS sequence"/>
</dbReference>
<dbReference type="CDD" id="cd06261">
    <property type="entry name" value="TM_PBP2"/>
    <property type="match status" value="1"/>
</dbReference>
<dbReference type="SUPFAM" id="SSF161098">
    <property type="entry name" value="MetI-like"/>
    <property type="match status" value="1"/>
</dbReference>
<dbReference type="InterPro" id="IPR035906">
    <property type="entry name" value="MetI-like_sf"/>
</dbReference>
<evidence type="ECO:0000256" key="2">
    <source>
        <dbReference type="ARBA" id="ARBA00022448"/>
    </source>
</evidence>
<dbReference type="InterPro" id="IPR000515">
    <property type="entry name" value="MetI-like"/>
</dbReference>
<feature type="transmembrane region" description="Helical" evidence="7">
    <location>
        <begin position="174"/>
        <end position="197"/>
    </location>
</feature>
<sequence length="311" mass="33833">MTTVTAAGRTATGSDATSPPTTRKRKPMKSPYPSWFFIPAGVFYVVLFLIPTIASFYFSLTRWTLFDVEFIGFDNFVRFFQEPQLVTGFVNTFIYAFLTSGAKVVLGLLFGVLLSSQIIGRGFLRATIFFPVLVSTIGVGILFKVLMDPFDGPINQTLAVVGIQGPAWLTDPSIALLSVALVDIWKGVGLATLIYIAGMVAIPQEYFEAAKVDGAGAWNNFRHITLPLLRPATVTVVLLSLIGGLRSFDLIWAMTGGGPGFTSDVLASVIYKQYQAGFFGLSTAGNVVLFVVVAAIIFPLSWWLNRKEADQ</sequence>
<keyword evidence="11" id="KW-1185">Reference proteome</keyword>
<accession>A0ABN2UT86</accession>
<evidence type="ECO:0000256" key="5">
    <source>
        <dbReference type="ARBA" id="ARBA00022989"/>
    </source>
</evidence>
<keyword evidence="4 7" id="KW-0812">Transmembrane</keyword>
<evidence type="ECO:0000313" key="11">
    <source>
        <dbReference type="Proteomes" id="UP001501196"/>
    </source>
</evidence>
<keyword evidence="3" id="KW-1003">Cell membrane</keyword>
<dbReference type="PANTHER" id="PTHR30193">
    <property type="entry name" value="ABC TRANSPORTER PERMEASE PROTEIN"/>
    <property type="match status" value="1"/>
</dbReference>
<evidence type="ECO:0000256" key="8">
    <source>
        <dbReference type="SAM" id="MobiDB-lite"/>
    </source>
</evidence>
<evidence type="ECO:0000256" key="3">
    <source>
        <dbReference type="ARBA" id="ARBA00022475"/>
    </source>
</evidence>
<name>A0ABN2UT86_9MICO</name>
<evidence type="ECO:0000313" key="10">
    <source>
        <dbReference type="EMBL" id="GAA2042981.1"/>
    </source>
</evidence>
<dbReference type="PANTHER" id="PTHR30193:SF37">
    <property type="entry name" value="INNER MEMBRANE ABC TRANSPORTER PERMEASE PROTEIN YCJO"/>
    <property type="match status" value="1"/>
</dbReference>
<comment type="similarity">
    <text evidence="7">Belongs to the binding-protein-dependent transport system permease family.</text>
</comment>
<keyword evidence="2 7" id="KW-0813">Transport</keyword>
<feature type="transmembrane region" description="Helical" evidence="7">
    <location>
        <begin position="126"/>
        <end position="147"/>
    </location>
</feature>
<feature type="domain" description="ABC transmembrane type-1" evidence="9">
    <location>
        <begin position="89"/>
        <end position="300"/>
    </location>
</feature>
<proteinExistence type="inferred from homology"/>
<reference evidence="10 11" key="1">
    <citation type="journal article" date="2019" name="Int. J. Syst. Evol. Microbiol.">
        <title>The Global Catalogue of Microorganisms (GCM) 10K type strain sequencing project: providing services to taxonomists for standard genome sequencing and annotation.</title>
        <authorList>
            <consortium name="The Broad Institute Genomics Platform"/>
            <consortium name="The Broad Institute Genome Sequencing Center for Infectious Disease"/>
            <person name="Wu L."/>
            <person name="Ma J."/>
        </authorList>
    </citation>
    <scope>NUCLEOTIDE SEQUENCE [LARGE SCALE GENOMIC DNA]</scope>
    <source>
        <strain evidence="10 11">JCM 15672</strain>
    </source>
</reference>
<feature type="transmembrane region" description="Helical" evidence="7">
    <location>
        <begin position="35"/>
        <end position="58"/>
    </location>
</feature>
<feature type="transmembrane region" description="Helical" evidence="7">
    <location>
        <begin position="228"/>
        <end position="245"/>
    </location>
</feature>
<feature type="region of interest" description="Disordered" evidence="8">
    <location>
        <begin position="1"/>
        <end position="29"/>
    </location>
</feature>
<feature type="transmembrane region" description="Helical" evidence="7">
    <location>
        <begin position="93"/>
        <end position="114"/>
    </location>
</feature>
<dbReference type="PROSITE" id="PS50928">
    <property type="entry name" value="ABC_TM1"/>
    <property type="match status" value="1"/>
</dbReference>
<keyword evidence="6 7" id="KW-0472">Membrane</keyword>
<feature type="compositionally biased region" description="Low complexity" evidence="8">
    <location>
        <begin position="1"/>
        <end position="13"/>
    </location>
</feature>
<evidence type="ECO:0000256" key="1">
    <source>
        <dbReference type="ARBA" id="ARBA00004651"/>
    </source>
</evidence>
<dbReference type="Gene3D" id="1.10.3720.10">
    <property type="entry name" value="MetI-like"/>
    <property type="match status" value="1"/>
</dbReference>
<evidence type="ECO:0000256" key="6">
    <source>
        <dbReference type="ARBA" id="ARBA00023136"/>
    </source>
</evidence>
<comment type="caution">
    <text evidence="10">The sequence shown here is derived from an EMBL/GenBank/DDBJ whole genome shotgun (WGS) entry which is preliminary data.</text>
</comment>
<evidence type="ECO:0000256" key="7">
    <source>
        <dbReference type="RuleBase" id="RU363032"/>
    </source>
</evidence>
<organism evidence="10 11">
    <name type="scientific">Agromyces tropicus</name>
    <dbReference type="NCBI Taxonomy" id="555371"/>
    <lineage>
        <taxon>Bacteria</taxon>
        <taxon>Bacillati</taxon>
        <taxon>Actinomycetota</taxon>
        <taxon>Actinomycetes</taxon>
        <taxon>Micrococcales</taxon>
        <taxon>Microbacteriaceae</taxon>
        <taxon>Agromyces</taxon>
    </lineage>
</organism>
<dbReference type="EMBL" id="BAAAPW010000005">
    <property type="protein sequence ID" value="GAA2042981.1"/>
    <property type="molecule type" value="Genomic_DNA"/>
</dbReference>
<feature type="transmembrane region" description="Helical" evidence="7">
    <location>
        <begin position="278"/>
        <end position="304"/>
    </location>
</feature>
<evidence type="ECO:0000259" key="9">
    <source>
        <dbReference type="PROSITE" id="PS50928"/>
    </source>
</evidence>
<protein>
    <submittedName>
        <fullName evidence="10">Sugar ABC transporter permease</fullName>
    </submittedName>
</protein>
<keyword evidence="5 7" id="KW-1133">Transmembrane helix</keyword>
<dbReference type="InterPro" id="IPR051393">
    <property type="entry name" value="ABC_transporter_permease"/>
</dbReference>
<dbReference type="Pfam" id="PF00528">
    <property type="entry name" value="BPD_transp_1"/>
    <property type="match status" value="1"/>
</dbReference>
<gene>
    <name evidence="10" type="ORF">GCM10009819_31910</name>
</gene>